<feature type="domain" description="FERM" evidence="1">
    <location>
        <begin position="1"/>
        <end position="282"/>
    </location>
</feature>
<dbReference type="CDD" id="cd14473">
    <property type="entry name" value="FERM_B-lobe"/>
    <property type="match status" value="1"/>
</dbReference>
<dbReference type="GO" id="GO:0005925">
    <property type="term" value="C:focal adhesion"/>
    <property type="evidence" value="ECO:0007669"/>
    <property type="project" value="TreeGrafter"/>
</dbReference>
<protein>
    <submittedName>
        <fullName evidence="3">FERM domain-containing protein</fullName>
    </submittedName>
</protein>
<reference evidence="3" key="1">
    <citation type="submission" date="2022-11" db="UniProtKB">
        <authorList>
            <consortium name="WormBaseParasite"/>
        </authorList>
    </citation>
    <scope>IDENTIFICATION</scope>
</reference>
<dbReference type="InterPro" id="IPR035963">
    <property type="entry name" value="FERM_2"/>
</dbReference>
<dbReference type="SMART" id="SM01244">
    <property type="entry name" value="IRS"/>
    <property type="match status" value="1"/>
</dbReference>
<dbReference type="Pfam" id="PF02174">
    <property type="entry name" value="IRS"/>
    <property type="match status" value="1"/>
</dbReference>
<dbReference type="Proteomes" id="UP000887574">
    <property type="component" value="Unplaced"/>
</dbReference>
<dbReference type="GO" id="GO:0098609">
    <property type="term" value="P:cell-cell adhesion"/>
    <property type="evidence" value="ECO:0007669"/>
    <property type="project" value="TreeGrafter"/>
</dbReference>
<dbReference type="InterPro" id="IPR000299">
    <property type="entry name" value="FERM_domain"/>
</dbReference>
<dbReference type="Gene3D" id="1.20.80.10">
    <property type="match status" value="1"/>
</dbReference>
<dbReference type="GO" id="GO:0005178">
    <property type="term" value="F:integrin binding"/>
    <property type="evidence" value="ECO:0007669"/>
    <property type="project" value="TreeGrafter"/>
</dbReference>
<dbReference type="InterPro" id="IPR002404">
    <property type="entry name" value="IRS_PTB"/>
</dbReference>
<dbReference type="PANTHER" id="PTHR19981">
    <property type="entry name" value="TALIN"/>
    <property type="match status" value="1"/>
</dbReference>
<dbReference type="SUPFAM" id="SSF47031">
    <property type="entry name" value="Second domain of FERM"/>
    <property type="match status" value="1"/>
</dbReference>
<sequence>MRDKSFEVERRSVSPRRKLSFSNSNLDDPAHLDILYTQCCEQVVKGFHPVPRETAVRLAAIQSFIEFGPYESGKENAINAQNLLPKEYARARELEKNILQEYKECLTMFETKTAAKKRYCSICKNSATYGSVFSRSKKGNHLQSEGWLVDCLSWPLEQIRRWAASPTTFNIDFGDYTDGYYSVQTLEGEKMKKIIGNYIDIILKKSQIVDHTGIEGDEGGIMLESHVSTAKALPFMVENGRVSWRQTSTTSGIFSPPHNKGKLPTTLPFDDYAEPVCHAQGG</sequence>
<dbReference type="PROSITE" id="PS50057">
    <property type="entry name" value="FERM_3"/>
    <property type="match status" value="1"/>
</dbReference>
<name>A0A915EUL8_9BILA</name>
<dbReference type="WBParaSite" id="jg9689">
    <property type="protein sequence ID" value="jg9689"/>
    <property type="gene ID" value="jg9689"/>
</dbReference>
<accession>A0A915EUL8</accession>
<organism evidence="2 3">
    <name type="scientific">Ditylenchus dipsaci</name>
    <dbReference type="NCBI Taxonomy" id="166011"/>
    <lineage>
        <taxon>Eukaryota</taxon>
        <taxon>Metazoa</taxon>
        <taxon>Ecdysozoa</taxon>
        <taxon>Nematoda</taxon>
        <taxon>Chromadorea</taxon>
        <taxon>Rhabditida</taxon>
        <taxon>Tylenchina</taxon>
        <taxon>Tylenchomorpha</taxon>
        <taxon>Sphaerularioidea</taxon>
        <taxon>Anguinidae</taxon>
        <taxon>Anguininae</taxon>
        <taxon>Ditylenchus</taxon>
    </lineage>
</organism>
<evidence type="ECO:0000259" key="1">
    <source>
        <dbReference type="PROSITE" id="PS50057"/>
    </source>
</evidence>
<proteinExistence type="predicted"/>
<dbReference type="GO" id="GO:0005886">
    <property type="term" value="C:plasma membrane"/>
    <property type="evidence" value="ECO:0007669"/>
    <property type="project" value="TreeGrafter"/>
</dbReference>
<dbReference type="InterPro" id="IPR014352">
    <property type="entry name" value="FERM/acyl-CoA-bd_prot_sf"/>
</dbReference>
<dbReference type="PANTHER" id="PTHR19981:SF1">
    <property type="entry name" value="RHEA, ISOFORM B"/>
    <property type="match status" value="1"/>
</dbReference>
<dbReference type="AlphaFoldDB" id="A0A915EUL8"/>
<dbReference type="SUPFAM" id="SSF50729">
    <property type="entry name" value="PH domain-like"/>
    <property type="match status" value="1"/>
</dbReference>
<evidence type="ECO:0000313" key="2">
    <source>
        <dbReference type="Proteomes" id="UP000887574"/>
    </source>
</evidence>
<dbReference type="InterPro" id="IPR011993">
    <property type="entry name" value="PH-like_dom_sf"/>
</dbReference>
<dbReference type="GO" id="GO:0005737">
    <property type="term" value="C:cytoplasm"/>
    <property type="evidence" value="ECO:0007669"/>
    <property type="project" value="TreeGrafter"/>
</dbReference>
<evidence type="ECO:0000313" key="3">
    <source>
        <dbReference type="WBParaSite" id="jg9689"/>
    </source>
</evidence>
<keyword evidence="2" id="KW-1185">Reference proteome</keyword>
<dbReference type="Pfam" id="PF00373">
    <property type="entry name" value="FERM_M"/>
    <property type="match status" value="1"/>
</dbReference>
<dbReference type="Gene3D" id="2.30.29.30">
    <property type="entry name" value="Pleckstrin-homology domain (PH domain)/Phosphotyrosine-binding domain (PTB)"/>
    <property type="match status" value="1"/>
</dbReference>
<dbReference type="InterPro" id="IPR019748">
    <property type="entry name" value="FERM_central"/>
</dbReference>
<dbReference type="GO" id="GO:0030036">
    <property type="term" value="P:actin cytoskeleton organization"/>
    <property type="evidence" value="ECO:0007669"/>
    <property type="project" value="TreeGrafter"/>
</dbReference>